<comment type="similarity">
    <text evidence="1 5">Belongs to the V-ATPase H subunit family.</text>
</comment>
<keyword evidence="2 5" id="KW-0813">Transport</keyword>
<comment type="function">
    <text evidence="5">Subunit of the V1 complex of vacuolar(H+)-ATPase (V-ATPase), a multisubunit enzyme composed of a peripheral complex (V1) that hydrolyzes ATP and a membrane integral complex (V0) that translocates protons. V-ATPase is responsible for acidifying and maintaining the pH of intracellular compartments.</text>
</comment>
<dbReference type="GO" id="GO:0000221">
    <property type="term" value="C:vacuolar proton-transporting V-type ATPase, V1 domain"/>
    <property type="evidence" value="ECO:0007669"/>
    <property type="project" value="UniProtKB-UniRule"/>
</dbReference>
<evidence type="ECO:0000256" key="4">
    <source>
        <dbReference type="ARBA" id="ARBA00023065"/>
    </source>
</evidence>
<evidence type="ECO:0000256" key="2">
    <source>
        <dbReference type="ARBA" id="ARBA00022448"/>
    </source>
</evidence>
<dbReference type="EMBL" id="JAWIZZ010000047">
    <property type="protein sequence ID" value="KAK5779485.1"/>
    <property type="molecule type" value="Genomic_DNA"/>
</dbReference>
<dbReference type="InterPro" id="IPR011989">
    <property type="entry name" value="ARM-like"/>
</dbReference>
<evidence type="ECO:0000256" key="1">
    <source>
        <dbReference type="ARBA" id="ARBA00008613"/>
    </source>
</evidence>
<evidence type="ECO:0000256" key="3">
    <source>
        <dbReference type="ARBA" id="ARBA00022781"/>
    </source>
</evidence>
<organism evidence="7 8">
    <name type="scientific">Arxiozyma heterogenica</name>
    <dbReference type="NCBI Taxonomy" id="278026"/>
    <lineage>
        <taxon>Eukaryota</taxon>
        <taxon>Fungi</taxon>
        <taxon>Dikarya</taxon>
        <taxon>Ascomycota</taxon>
        <taxon>Saccharomycotina</taxon>
        <taxon>Saccharomycetes</taxon>
        <taxon>Saccharomycetales</taxon>
        <taxon>Saccharomycetaceae</taxon>
        <taxon>Arxiozyma</taxon>
    </lineage>
</organism>
<keyword evidence="8" id="KW-1185">Reference proteome</keyword>
<proteinExistence type="inferred from homology"/>
<dbReference type="Pfam" id="PF11698">
    <property type="entry name" value="V-ATPase_H_C"/>
    <property type="match status" value="1"/>
</dbReference>
<evidence type="ECO:0000256" key="5">
    <source>
        <dbReference type="PIRNR" id="PIRNR032184"/>
    </source>
</evidence>
<dbReference type="SUPFAM" id="SSF48371">
    <property type="entry name" value="ARM repeat"/>
    <property type="match status" value="1"/>
</dbReference>
<dbReference type="AlphaFoldDB" id="A0AAN7WLB1"/>
<dbReference type="GO" id="GO:0046961">
    <property type="term" value="F:proton-transporting ATPase activity, rotational mechanism"/>
    <property type="evidence" value="ECO:0007669"/>
    <property type="project" value="UniProtKB-UniRule"/>
</dbReference>
<comment type="caution">
    <text evidence="7">The sequence shown here is derived from an EMBL/GenBank/DDBJ whole genome shotgun (WGS) entry which is preliminary data.</text>
</comment>
<dbReference type="InterPro" id="IPR004908">
    <property type="entry name" value="ATPase_V1-cplx_hsu"/>
</dbReference>
<dbReference type="Gene3D" id="1.25.40.150">
    <property type="entry name" value="V-type ATPase, subunit H, C-terminal domain"/>
    <property type="match status" value="1"/>
</dbReference>
<keyword evidence="3 5" id="KW-0375">Hydrogen ion transport</keyword>
<feature type="domain" description="ATPase V1 complex subunit H C-terminal" evidence="6">
    <location>
        <begin position="368"/>
        <end position="491"/>
    </location>
</feature>
<reference evidence="8" key="1">
    <citation type="submission" date="2023-07" db="EMBL/GenBank/DDBJ databases">
        <title>A draft genome of Kazachstania heterogenica Y-27499.</title>
        <authorList>
            <person name="Donic C."/>
            <person name="Kralova J.S."/>
            <person name="Fidel L."/>
            <person name="Ben-Dor S."/>
            <person name="Jung S."/>
        </authorList>
    </citation>
    <scope>NUCLEOTIDE SEQUENCE [LARGE SCALE GENOMIC DNA]</scope>
    <source>
        <strain evidence="8">Y27499</strain>
    </source>
</reference>
<evidence type="ECO:0000313" key="8">
    <source>
        <dbReference type="Proteomes" id="UP001306508"/>
    </source>
</evidence>
<dbReference type="PIRSF" id="PIRSF032184">
    <property type="entry name" value="ATPase_V1_H"/>
    <property type="match status" value="1"/>
</dbReference>
<dbReference type="GO" id="GO:0000329">
    <property type="term" value="C:fungal-type vacuole membrane"/>
    <property type="evidence" value="ECO:0007669"/>
    <property type="project" value="TreeGrafter"/>
</dbReference>
<gene>
    <name evidence="7" type="ORF">RI543_003376</name>
</gene>
<accession>A0AAN7WLB1</accession>
<evidence type="ECO:0000259" key="6">
    <source>
        <dbReference type="Pfam" id="PF11698"/>
    </source>
</evidence>
<dbReference type="Pfam" id="PF03224">
    <property type="entry name" value="V-ATPase_H_N"/>
    <property type="match status" value="1"/>
</dbReference>
<protein>
    <recommendedName>
        <fullName evidence="5">V-type proton ATPase subunit H</fullName>
    </recommendedName>
</protein>
<dbReference type="Gene3D" id="1.25.10.10">
    <property type="entry name" value="Leucine-rich Repeat Variant"/>
    <property type="match status" value="1"/>
</dbReference>
<keyword evidence="4 5" id="KW-0406">Ion transport</keyword>
<dbReference type="InterPro" id="IPR038497">
    <property type="entry name" value="ATPase_V1-cplx_hsu_C_sf"/>
</dbReference>
<dbReference type="PANTHER" id="PTHR10698">
    <property type="entry name" value="V-TYPE PROTON ATPASE SUBUNIT H"/>
    <property type="match status" value="1"/>
</dbReference>
<name>A0AAN7WLB1_9SACH</name>
<evidence type="ECO:0000313" key="7">
    <source>
        <dbReference type="EMBL" id="KAK5779485.1"/>
    </source>
</evidence>
<dbReference type="PANTHER" id="PTHR10698:SF0">
    <property type="entry name" value="V-TYPE PROTON ATPASE SUBUNIT H"/>
    <property type="match status" value="1"/>
</dbReference>
<dbReference type="Proteomes" id="UP001306508">
    <property type="component" value="Unassembled WGS sequence"/>
</dbReference>
<dbReference type="InterPro" id="IPR016024">
    <property type="entry name" value="ARM-type_fold"/>
</dbReference>
<comment type="subunit">
    <text evidence="5">V-ATPase is a heteromultimeric enzyme made up of two complexes: the ATP-hydrolytic V1 complex and the proton translocation V0 complex.</text>
</comment>
<sequence>MSEPVQILLDSTHFMEIRNALRSRSVAWDALTRSSELSELDASIAKKLETLLIKNINGHDKELRNLRIDGTWIEPLIHLLSTSENSDSIKSVQNLISELLTSDKYTIAQDTIKYFQMNPDQLVKLYDISFKENDDLQTILISSFNIVSLLNQVQLVNVSLVEKLINNDRFISILQNTSQMDACYVCIRLVQELCTVKEYRSILWENNKRFIPTVFKIISKNLNSQKNYNSTNNNAYSSSQQERPIFVNTNTNNLGIQLQYYSLLLIWLLTFDTRIASDMEKQYLNNFLNLFQLIRITIKEKISRLCIAIILQCCSKEIKGHKTFIKDLILLGNGIPTLNSLSERKYSDEELRSDITTLKTLLEEEYKELTSFDEYLAEINSKLICWSPPHVDNSFWCDNIDRFKQDNWKLFKKLIELLIEFKDSNEPNDKIVIQVLLNDITHVIELLPEESVNILNKLNGKVVIMELLNHSDFRIKFEALKATQSVIGYTFK</sequence>
<dbReference type="InterPro" id="IPR011987">
    <property type="entry name" value="ATPase_V1-cplx_hsu_C"/>
</dbReference>